<feature type="region of interest" description="Disordered" evidence="2">
    <location>
        <begin position="1"/>
        <end position="40"/>
    </location>
</feature>
<dbReference type="Gene3D" id="3.40.605.10">
    <property type="entry name" value="Aldehyde Dehydrogenase, Chain A, domain 1"/>
    <property type="match status" value="1"/>
</dbReference>
<dbReference type="SUPFAM" id="SSF53720">
    <property type="entry name" value="ALDH-like"/>
    <property type="match status" value="1"/>
</dbReference>
<gene>
    <name evidence="4" type="ORF">F0344_10085</name>
</gene>
<dbReference type="Gene3D" id="3.40.309.10">
    <property type="entry name" value="Aldehyde Dehydrogenase, Chain A, domain 2"/>
    <property type="match status" value="1"/>
</dbReference>
<dbReference type="KEGG" id="sfiy:F0344_10085"/>
<dbReference type="EMBL" id="CP045702">
    <property type="protein sequence ID" value="QNE74920.1"/>
    <property type="molecule type" value="Genomic_DNA"/>
</dbReference>
<dbReference type="InterPro" id="IPR016163">
    <property type="entry name" value="Ald_DH_C"/>
</dbReference>
<dbReference type="AlphaFoldDB" id="A0A7G7BHV5"/>
<evidence type="ECO:0000259" key="3">
    <source>
        <dbReference type="Pfam" id="PF00171"/>
    </source>
</evidence>
<accession>A0A7G7BHV5</accession>
<evidence type="ECO:0000313" key="4">
    <source>
        <dbReference type="EMBL" id="QNE74920.1"/>
    </source>
</evidence>
<name>A0A7G7BHV5_9ACTN</name>
<dbReference type="GO" id="GO:0016620">
    <property type="term" value="F:oxidoreductase activity, acting on the aldehyde or oxo group of donors, NAD or NADP as acceptor"/>
    <property type="evidence" value="ECO:0007669"/>
    <property type="project" value="InterPro"/>
</dbReference>
<dbReference type="RefSeq" id="WP_185298459.1">
    <property type="nucleotide sequence ID" value="NZ_CP045702.1"/>
</dbReference>
<keyword evidence="5" id="KW-1185">Reference proteome</keyword>
<dbReference type="InterPro" id="IPR016161">
    <property type="entry name" value="Ald_DH/histidinol_DH"/>
</dbReference>
<keyword evidence="1" id="KW-0560">Oxidoreductase</keyword>
<dbReference type="Pfam" id="PF00171">
    <property type="entry name" value="Aldedh"/>
    <property type="match status" value="1"/>
</dbReference>
<evidence type="ECO:0000313" key="5">
    <source>
        <dbReference type="Proteomes" id="UP000515307"/>
    </source>
</evidence>
<dbReference type="InterPro" id="IPR015590">
    <property type="entry name" value="Aldehyde_DH_dom"/>
</dbReference>
<reference evidence="5" key="1">
    <citation type="submission" date="2019-10" db="EMBL/GenBank/DDBJ databases">
        <title>Antimicrobial potential of Antarctic Bacteria.</title>
        <authorList>
            <person name="Benaud N."/>
            <person name="Edwards R.J."/>
            <person name="Ferrari B.C."/>
        </authorList>
    </citation>
    <scope>NUCLEOTIDE SEQUENCE [LARGE SCALE GENOMIC DNA]</scope>
    <source>
        <strain evidence="5">NBSH44</strain>
    </source>
</reference>
<organism evidence="4 5">
    <name type="scientific">Streptomyces finlayi</name>
    <dbReference type="NCBI Taxonomy" id="67296"/>
    <lineage>
        <taxon>Bacteria</taxon>
        <taxon>Bacillati</taxon>
        <taxon>Actinomycetota</taxon>
        <taxon>Actinomycetes</taxon>
        <taxon>Kitasatosporales</taxon>
        <taxon>Streptomycetaceae</taxon>
        <taxon>Streptomyces</taxon>
    </lineage>
</organism>
<protein>
    <submittedName>
        <fullName evidence="4">Aldehyde dehydrogenase family protein</fullName>
    </submittedName>
</protein>
<evidence type="ECO:0000256" key="2">
    <source>
        <dbReference type="SAM" id="MobiDB-lite"/>
    </source>
</evidence>
<sequence length="474" mass="49676">MLTTAAGTASPAVPGTGGTLDVPAYSGSRPVMSNRPGLLDDGAGRPLARLGNAGRLVQFGMAQEAEKTARVLRGIDDDAWFGLLRDAAGRLTARLDGGELGPWLRALSAATGLPLRRAERGVRTVADDLGRMEEILAAQSPDGTVSAYRTGGDDPRWSWRPAGRSVHVRVPDNFPTIGIEWMQALAARRPVLLSTSARDPFTAVLVTEALYAAGLPDNAVSLVHGDAPALRRLADQVLWPGEDVPGDLPPGKVKTYHYGRSRALVGDGVPQDAWGRLAREAFAGCGRLCTNISSLVVLGDAEEAAGQLAREFADRPVLPLDDPSASVPAFPDRAVRDALATRVEREIAAGAVDVTGAATGVPLRVDLDGVAYLRPTVLLLDAGSPLFGTELPFPFTAVAHVPRSKAVTACAGSLIVSVLGEAGGLVRALAEEPGVDKVFGGDDFDRGYDPRDPHEGYLADFLFKKKAVLPGASA</sequence>
<evidence type="ECO:0000256" key="1">
    <source>
        <dbReference type="ARBA" id="ARBA00023002"/>
    </source>
</evidence>
<dbReference type="InterPro" id="IPR016162">
    <property type="entry name" value="Ald_DH_N"/>
</dbReference>
<feature type="domain" description="Aldehyde dehydrogenase" evidence="3">
    <location>
        <begin position="107"/>
        <end position="228"/>
    </location>
</feature>
<dbReference type="Proteomes" id="UP000515307">
    <property type="component" value="Chromosome"/>
</dbReference>
<proteinExistence type="predicted"/>